<dbReference type="SUPFAM" id="SSF57850">
    <property type="entry name" value="RING/U-box"/>
    <property type="match status" value="1"/>
</dbReference>
<evidence type="ECO:0000313" key="14">
    <source>
        <dbReference type="Proteomes" id="UP000827092"/>
    </source>
</evidence>
<feature type="compositionally biased region" description="Basic and acidic residues" evidence="10">
    <location>
        <begin position="1"/>
        <end position="11"/>
    </location>
</feature>
<dbReference type="GO" id="GO:0016020">
    <property type="term" value="C:membrane"/>
    <property type="evidence" value="ECO:0007669"/>
    <property type="project" value="UniProtKB-SubCell"/>
</dbReference>
<accession>A0AAV6VHG0</accession>
<evidence type="ECO:0000256" key="2">
    <source>
        <dbReference type="ARBA" id="ARBA00022679"/>
    </source>
</evidence>
<evidence type="ECO:0000256" key="9">
    <source>
        <dbReference type="ARBA" id="ARBA00023136"/>
    </source>
</evidence>
<keyword evidence="5" id="KW-0863">Zinc-finger</keyword>
<evidence type="ECO:0000256" key="4">
    <source>
        <dbReference type="ARBA" id="ARBA00022723"/>
    </source>
</evidence>
<evidence type="ECO:0000256" key="10">
    <source>
        <dbReference type="SAM" id="MobiDB-lite"/>
    </source>
</evidence>
<dbReference type="AlphaFoldDB" id="A0AAV6VHG0"/>
<name>A0AAV6VHG0_9ARAC</name>
<dbReference type="InterPro" id="IPR011016">
    <property type="entry name" value="Znf_RING-CH"/>
</dbReference>
<evidence type="ECO:0000256" key="6">
    <source>
        <dbReference type="ARBA" id="ARBA00022786"/>
    </source>
</evidence>
<evidence type="ECO:0000256" key="1">
    <source>
        <dbReference type="ARBA" id="ARBA00004141"/>
    </source>
</evidence>
<keyword evidence="8 11" id="KW-1133">Transmembrane helix</keyword>
<dbReference type="PANTHER" id="PTHR46065:SF3">
    <property type="entry name" value="FI20425P1"/>
    <property type="match status" value="1"/>
</dbReference>
<dbReference type="InterPro" id="IPR013083">
    <property type="entry name" value="Znf_RING/FYVE/PHD"/>
</dbReference>
<dbReference type="GO" id="GO:0008270">
    <property type="term" value="F:zinc ion binding"/>
    <property type="evidence" value="ECO:0007669"/>
    <property type="project" value="UniProtKB-KW"/>
</dbReference>
<organism evidence="13 14">
    <name type="scientific">Oedothorax gibbosus</name>
    <dbReference type="NCBI Taxonomy" id="931172"/>
    <lineage>
        <taxon>Eukaryota</taxon>
        <taxon>Metazoa</taxon>
        <taxon>Ecdysozoa</taxon>
        <taxon>Arthropoda</taxon>
        <taxon>Chelicerata</taxon>
        <taxon>Arachnida</taxon>
        <taxon>Araneae</taxon>
        <taxon>Araneomorphae</taxon>
        <taxon>Entelegynae</taxon>
        <taxon>Araneoidea</taxon>
        <taxon>Linyphiidae</taxon>
        <taxon>Erigoninae</taxon>
        <taxon>Oedothorax</taxon>
    </lineage>
</organism>
<feature type="transmembrane region" description="Helical" evidence="11">
    <location>
        <begin position="217"/>
        <end position="240"/>
    </location>
</feature>
<evidence type="ECO:0000256" key="8">
    <source>
        <dbReference type="ARBA" id="ARBA00022989"/>
    </source>
</evidence>
<feature type="domain" description="RING-CH-type" evidence="12">
    <location>
        <begin position="92"/>
        <end position="154"/>
    </location>
</feature>
<proteinExistence type="predicted"/>
<dbReference type="GO" id="GO:0016567">
    <property type="term" value="P:protein ubiquitination"/>
    <property type="evidence" value="ECO:0007669"/>
    <property type="project" value="TreeGrafter"/>
</dbReference>
<dbReference type="PANTHER" id="PTHR46065">
    <property type="entry name" value="E3 UBIQUITIN-PROTEIN LIGASE MARCH 2/3 FAMILY MEMBER"/>
    <property type="match status" value="1"/>
</dbReference>
<dbReference type="Proteomes" id="UP000827092">
    <property type="component" value="Unassembled WGS sequence"/>
</dbReference>
<keyword evidence="3 11" id="KW-0812">Transmembrane</keyword>
<evidence type="ECO:0000256" key="3">
    <source>
        <dbReference type="ARBA" id="ARBA00022692"/>
    </source>
</evidence>
<dbReference type="GO" id="GO:0004842">
    <property type="term" value="F:ubiquitin-protein transferase activity"/>
    <property type="evidence" value="ECO:0007669"/>
    <property type="project" value="TreeGrafter"/>
</dbReference>
<keyword evidence="2" id="KW-0808">Transferase</keyword>
<evidence type="ECO:0000259" key="12">
    <source>
        <dbReference type="PROSITE" id="PS51292"/>
    </source>
</evidence>
<reference evidence="13 14" key="1">
    <citation type="journal article" date="2022" name="Nat. Ecol. Evol.">
        <title>A masculinizing supergene underlies an exaggerated male reproductive morph in a spider.</title>
        <authorList>
            <person name="Hendrickx F."/>
            <person name="De Corte Z."/>
            <person name="Sonet G."/>
            <person name="Van Belleghem S.M."/>
            <person name="Kostlbacher S."/>
            <person name="Vangestel C."/>
        </authorList>
    </citation>
    <scope>NUCLEOTIDE SEQUENCE [LARGE SCALE GENOMIC DNA]</scope>
    <source>
        <strain evidence="13">W744_W776</strain>
    </source>
</reference>
<feature type="transmembrane region" description="Helical" evidence="11">
    <location>
        <begin position="177"/>
        <end position="197"/>
    </location>
</feature>
<keyword evidence="14" id="KW-1185">Reference proteome</keyword>
<dbReference type="EMBL" id="JAFNEN010000075">
    <property type="protein sequence ID" value="KAG8195967.1"/>
    <property type="molecule type" value="Genomic_DNA"/>
</dbReference>
<feature type="compositionally biased region" description="Polar residues" evidence="10">
    <location>
        <begin position="12"/>
        <end position="31"/>
    </location>
</feature>
<evidence type="ECO:0000256" key="7">
    <source>
        <dbReference type="ARBA" id="ARBA00022833"/>
    </source>
</evidence>
<dbReference type="SMART" id="SM00744">
    <property type="entry name" value="RINGv"/>
    <property type="match status" value="1"/>
</dbReference>
<keyword evidence="6" id="KW-0833">Ubl conjugation pathway</keyword>
<sequence>MGLRTESRSPKPTDNIPTVHSSDTSKKANGTTDKNISCDNCTPASSNSVDSTSCLTNTPNIHINSIYVYNFSQDQQMGKNGSPFSTTRFQSPASSGGPICRICHEGDGREELVSPCRCAGTVGVVHKTCMERWLSTRCNPNDKCEICNYAFVTARSPKSIIEWIRSEENDGNHRRSLVGDVTCFILLTPLAIVSSYLCVEGAKKQVIWGNSLEAGCLMALATFLITIYFVWNVLTIRYHLKAYCIWRSRNQNVKLLRVQRVSTAAETSTNLEEVEAVPPETFDSTSPSVVIRIPDHPDLHRF</sequence>
<keyword evidence="4" id="KW-0479">Metal-binding</keyword>
<feature type="region of interest" description="Disordered" evidence="10">
    <location>
        <begin position="1"/>
        <end position="31"/>
    </location>
</feature>
<dbReference type="PROSITE" id="PS51292">
    <property type="entry name" value="ZF_RING_CH"/>
    <property type="match status" value="1"/>
</dbReference>
<evidence type="ECO:0000256" key="11">
    <source>
        <dbReference type="SAM" id="Phobius"/>
    </source>
</evidence>
<evidence type="ECO:0000313" key="13">
    <source>
        <dbReference type="EMBL" id="KAG8195967.1"/>
    </source>
</evidence>
<comment type="subcellular location">
    <subcellularLocation>
        <location evidence="1">Membrane</location>
        <topology evidence="1">Multi-pass membrane protein</topology>
    </subcellularLocation>
</comment>
<keyword evidence="7" id="KW-0862">Zinc</keyword>
<comment type="caution">
    <text evidence="13">The sequence shown here is derived from an EMBL/GenBank/DDBJ whole genome shotgun (WGS) entry which is preliminary data.</text>
</comment>
<keyword evidence="9 11" id="KW-0472">Membrane</keyword>
<dbReference type="Gene3D" id="3.30.40.10">
    <property type="entry name" value="Zinc/RING finger domain, C3HC4 (zinc finger)"/>
    <property type="match status" value="1"/>
</dbReference>
<gene>
    <name evidence="13" type="ORF">JTE90_028941</name>
</gene>
<evidence type="ECO:0000256" key="5">
    <source>
        <dbReference type="ARBA" id="ARBA00022771"/>
    </source>
</evidence>
<dbReference type="Pfam" id="PF12906">
    <property type="entry name" value="RINGv"/>
    <property type="match status" value="1"/>
</dbReference>
<protein>
    <recommendedName>
        <fullName evidence="12">RING-CH-type domain-containing protein</fullName>
    </recommendedName>
</protein>